<feature type="transmembrane region" description="Helical" evidence="8">
    <location>
        <begin position="253"/>
        <end position="270"/>
    </location>
</feature>
<proteinExistence type="inferred from homology"/>
<dbReference type="RefSeq" id="WP_217150338.1">
    <property type="nucleotide sequence ID" value="NZ_JAFMOY010000130.1"/>
</dbReference>
<accession>A0ABS6LJ06</accession>
<keyword evidence="5 8" id="KW-0812">Transmembrane</keyword>
<dbReference type="InterPro" id="IPR052017">
    <property type="entry name" value="TSUP"/>
</dbReference>
<comment type="subcellular location">
    <subcellularLocation>
        <location evidence="1 8">Cell membrane</location>
        <topology evidence="1 8">Multi-pass membrane protein</topology>
    </subcellularLocation>
</comment>
<keyword evidence="4 8" id="KW-1003">Cell membrane</keyword>
<evidence type="ECO:0000256" key="8">
    <source>
        <dbReference type="RuleBase" id="RU363041"/>
    </source>
</evidence>
<comment type="caution">
    <text evidence="9">The sequence shown here is derived from an EMBL/GenBank/DDBJ whole genome shotgun (WGS) entry which is preliminary data.</text>
</comment>
<feature type="transmembrane region" description="Helical" evidence="8">
    <location>
        <begin position="36"/>
        <end position="69"/>
    </location>
</feature>
<feature type="transmembrane region" description="Helical" evidence="8">
    <location>
        <begin position="103"/>
        <end position="123"/>
    </location>
</feature>
<dbReference type="PANTHER" id="PTHR30269:SF38">
    <property type="entry name" value="SULFITE EXPORTER TAUE_SAFE"/>
    <property type="match status" value="1"/>
</dbReference>
<keyword evidence="3" id="KW-0813">Transport</keyword>
<evidence type="ECO:0000256" key="2">
    <source>
        <dbReference type="ARBA" id="ARBA00009142"/>
    </source>
</evidence>
<evidence type="ECO:0000256" key="6">
    <source>
        <dbReference type="ARBA" id="ARBA00022989"/>
    </source>
</evidence>
<dbReference type="Proteomes" id="UP000739284">
    <property type="component" value="Unassembled WGS sequence"/>
</dbReference>
<evidence type="ECO:0000256" key="7">
    <source>
        <dbReference type="ARBA" id="ARBA00023136"/>
    </source>
</evidence>
<evidence type="ECO:0000256" key="5">
    <source>
        <dbReference type="ARBA" id="ARBA00022692"/>
    </source>
</evidence>
<evidence type="ECO:0000313" key="10">
    <source>
        <dbReference type="Proteomes" id="UP000739284"/>
    </source>
</evidence>
<evidence type="ECO:0000313" key="9">
    <source>
        <dbReference type="EMBL" id="MBU9846910.1"/>
    </source>
</evidence>
<evidence type="ECO:0000256" key="3">
    <source>
        <dbReference type="ARBA" id="ARBA00022448"/>
    </source>
</evidence>
<evidence type="ECO:0000256" key="1">
    <source>
        <dbReference type="ARBA" id="ARBA00004651"/>
    </source>
</evidence>
<keyword evidence="7 8" id="KW-0472">Membrane</keyword>
<organism evidence="9 10">
    <name type="scientific">Rahnella ecdela</name>
    <dbReference type="NCBI Taxonomy" id="2816250"/>
    <lineage>
        <taxon>Bacteria</taxon>
        <taxon>Pseudomonadati</taxon>
        <taxon>Pseudomonadota</taxon>
        <taxon>Gammaproteobacteria</taxon>
        <taxon>Enterobacterales</taxon>
        <taxon>Yersiniaceae</taxon>
        <taxon>Rahnella</taxon>
    </lineage>
</organism>
<name>A0ABS6LJ06_9GAMM</name>
<comment type="similarity">
    <text evidence="2 8">Belongs to the 4-toluene sulfonate uptake permease (TSUP) (TC 2.A.102) family.</text>
</comment>
<dbReference type="Pfam" id="PF01925">
    <property type="entry name" value="TauE"/>
    <property type="match status" value="1"/>
</dbReference>
<dbReference type="EMBL" id="JAFMOY010000130">
    <property type="protein sequence ID" value="MBU9846910.1"/>
    <property type="molecule type" value="Genomic_DNA"/>
</dbReference>
<feature type="transmembrane region" description="Helical" evidence="8">
    <location>
        <begin position="221"/>
        <end position="241"/>
    </location>
</feature>
<keyword evidence="6 8" id="KW-1133">Transmembrane helix</keyword>
<feature type="transmembrane region" description="Helical" evidence="8">
    <location>
        <begin position="160"/>
        <end position="182"/>
    </location>
</feature>
<protein>
    <recommendedName>
        <fullName evidence="8">Probable membrane transporter protein</fullName>
    </recommendedName>
</protein>
<sequence>MNSPFTHHYVTFYHGSCPQPSANIAAITYQQRRGNVLYAVIAITGILAGIISGMVGTGSSIILLPALAWTFGPKTAIPVMAVAAIVGNISRVLLWRKDINLKAFFLYSVPGIPAAVLGANTLWVMPARLSDICIGLFFFLLIPLRHFAKTKALPLTGLQLALAGALTGFLTGLVFSTGPLTIPIFAGYGLVKGALLSTEAAASFAIYFAKASTFSAIGAMPWHVLVSGLLVGGTLVAGMLIGKKWVVRISDNAFNRLIDVMLLVAGASLLRDAFF</sequence>
<feature type="transmembrane region" description="Helical" evidence="8">
    <location>
        <begin position="75"/>
        <end position="94"/>
    </location>
</feature>
<keyword evidence="10" id="KW-1185">Reference proteome</keyword>
<gene>
    <name evidence="9" type="ORF">J1784_18080</name>
</gene>
<dbReference type="PANTHER" id="PTHR30269">
    <property type="entry name" value="TRANSMEMBRANE PROTEIN YFCA"/>
    <property type="match status" value="1"/>
</dbReference>
<feature type="transmembrane region" description="Helical" evidence="8">
    <location>
        <begin position="129"/>
        <end position="148"/>
    </location>
</feature>
<reference evidence="9 10" key="1">
    <citation type="submission" date="2021-03" db="EMBL/GenBank/DDBJ databases">
        <title>Five novel Rahnella species.</title>
        <authorList>
            <person name="Brady C."/>
            <person name="Asselin J."/>
            <person name="Beer S."/>
            <person name="Bruberg M.B."/>
            <person name="Crampton B."/>
            <person name="Venter S."/>
            <person name="Arnold D."/>
            <person name="Denman S."/>
        </authorList>
    </citation>
    <scope>NUCLEOTIDE SEQUENCE [LARGE SCALE GENOMIC DNA]</scope>
    <source>
        <strain evidence="9 10">FRB 231</strain>
    </source>
</reference>
<evidence type="ECO:0000256" key="4">
    <source>
        <dbReference type="ARBA" id="ARBA00022475"/>
    </source>
</evidence>
<dbReference type="InterPro" id="IPR002781">
    <property type="entry name" value="TM_pro_TauE-like"/>
</dbReference>